<dbReference type="GO" id="GO:0006400">
    <property type="term" value="P:tRNA modification"/>
    <property type="evidence" value="ECO:0007669"/>
    <property type="project" value="TreeGrafter"/>
</dbReference>
<reference evidence="5 6" key="1">
    <citation type="submission" date="2016-07" db="EMBL/GenBank/DDBJ databases">
        <title>Draft genome of Scalindua rubra, obtained from a brine-seawater interface in the Red Sea, sheds light on salt adaptation in anammox bacteria.</title>
        <authorList>
            <person name="Speth D.R."/>
            <person name="Lagkouvardos I."/>
            <person name="Wang Y."/>
            <person name="Qian P.-Y."/>
            <person name="Dutilh B.E."/>
            <person name="Jetten M.S."/>
        </authorList>
    </citation>
    <scope>NUCLEOTIDE SEQUENCE [LARGE SCALE GENOMIC DNA]</scope>
    <source>
        <strain evidence="5">BSI-1</strain>
    </source>
</reference>
<sequence>MTIMKSRSICIIGPTSAGKTSVAIEVAKHLGGEVIGLDSRQIYHHMTIGTAQPAVEEQQEIPHHLYGIRKPDQPISAGEYSHLIEEKIEEIKSRGNLPIICGGSGLYFRALTKGIFEDSTTDLKV</sequence>
<dbReference type="Gene3D" id="3.40.50.300">
    <property type="entry name" value="P-loop containing nucleotide triphosphate hydrolases"/>
    <property type="match status" value="1"/>
</dbReference>
<dbReference type="SUPFAM" id="SSF52540">
    <property type="entry name" value="P-loop containing nucleoside triphosphate hydrolases"/>
    <property type="match status" value="1"/>
</dbReference>
<gene>
    <name evidence="5" type="ORF">SCARUB_05142</name>
</gene>
<dbReference type="PANTHER" id="PTHR11088">
    <property type="entry name" value="TRNA DIMETHYLALLYLTRANSFERASE"/>
    <property type="match status" value="1"/>
</dbReference>
<dbReference type="Pfam" id="PF01715">
    <property type="entry name" value="IPPT"/>
    <property type="match status" value="1"/>
</dbReference>
<evidence type="ECO:0000313" key="6">
    <source>
        <dbReference type="Proteomes" id="UP000094056"/>
    </source>
</evidence>
<evidence type="ECO:0000313" key="5">
    <source>
        <dbReference type="EMBL" id="ODS29757.1"/>
    </source>
</evidence>
<evidence type="ECO:0000256" key="1">
    <source>
        <dbReference type="ARBA" id="ARBA00005842"/>
    </source>
</evidence>
<proteinExistence type="inferred from homology"/>
<name>A0A1E3X2C9_9BACT</name>
<dbReference type="InterPro" id="IPR027417">
    <property type="entry name" value="P-loop_NTPase"/>
</dbReference>
<protein>
    <submittedName>
        <fullName evidence="5">tRNA delta(2)-isopentenylpyrophosphate transferase</fullName>
    </submittedName>
</protein>
<comment type="similarity">
    <text evidence="1">Belongs to the IPP transferase family.</text>
</comment>
<dbReference type="Proteomes" id="UP000094056">
    <property type="component" value="Unassembled WGS sequence"/>
</dbReference>
<evidence type="ECO:0000256" key="3">
    <source>
        <dbReference type="ARBA" id="ARBA00022741"/>
    </source>
</evidence>
<keyword evidence="3" id="KW-0547">Nucleotide-binding</keyword>
<accession>A0A1E3X2C9</accession>
<feature type="non-terminal residue" evidence="5">
    <location>
        <position position="125"/>
    </location>
</feature>
<evidence type="ECO:0000256" key="2">
    <source>
        <dbReference type="ARBA" id="ARBA00022679"/>
    </source>
</evidence>
<dbReference type="EMBL" id="MAYW01000384">
    <property type="protein sequence ID" value="ODS29757.1"/>
    <property type="molecule type" value="Genomic_DNA"/>
</dbReference>
<comment type="caution">
    <text evidence="5">The sequence shown here is derived from an EMBL/GenBank/DDBJ whole genome shotgun (WGS) entry which is preliminary data.</text>
</comment>
<evidence type="ECO:0000256" key="4">
    <source>
        <dbReference type="ARBA" id="ARBA00022840"/>
    </source>
</evidence>
<dbReference type="PANTHER" id="PTHR11088:SF60">
    <property type="entry name" value="TRNA DIMETHYLALLYLTRANSFERASE"/>
    <property type="match status" value="1"/>
</dbReference>
<dbReference type="GO" id="GO:0052381">
    <property type="term" value="F:tRNA dimethylallyltransferase activity"/>
    <property type="evidence" value="ECO:0007669"/>
    <property type="project" value="TreeGrafter"/>
</dbReference>
<dbReference type="GO" id="GO:0005524">
    <property type="term" value="F:ATP binding"/>
    <property type="evidence" value="ECO:0007669"/>
    <property type="project" value="UniProtKB-KW"/>
</dbReference>
<organism evidence="5 6">
    <name type="scientific">Candidatus Scalindua rubra</name>
    <dbReference type="NCBI Taxonomy" id="1872076"/>
    <lineage>
        <taxon>Bacteria</taxon>
        <taxon>Pseudomonadati</taxon>
        <taxon>Planctomycetota</taxon>
        <taxon>Candidatus Brocadiia</taxon>
        <taxon>Candidatus Brocadiales</taxon>
        <taxon>Candidatus Scalinduaceae</taxon>
        <taxon>Candidatus Scalindua</taxon>
    </lineage>
</organism>
<keyword evidence="2 5" id="KW-0808">Transferase</keyword>
<dbReference type="AlphaFoldDB" id="A0A1E3X2C9"/>
<keyword evidence="4" id="KW-0067">ATP-binding</keyword>
<dbReference type="InterPro" id="IPR039657">
    <property type="entry name" value="Dimethylallyltransferase"/>
</dbReference>